<dbReference type="AlphaFoldDB" id="A0A173DY96"/>
<reference evidence="3 4" key="1">
    <citation type="journal article" date="2014" name="Syst. Appl. Microbiol.">
        <title>Evidence for the existence of two new members of the family Chlamydiaceae and proposal of Chlamydia avium sp. nov. and Chlamydia gallinacea sp. nov.</title>
        <authorList>
            <person name="Sachse K."/>
            <person name="Laroucau K."/>
            <person name="Riege K."/>
            <person name="Wehner S."/>
            <person name="Dilcher M."/>
            <person name="Creasy H.H."/>
            <person name="Weidmann M."/>
            <person name="Myers G."/>
            <person name="Vorimore F."/>
            <person name="Vicari N."/>
            <person name="Magnino S."/>
            <person name="Liebler-Tenorio E."/>
            <person name="Ruettger A."/>
            <person name="Bavoil P.M."/>
            <person name="Hufert F.T."/>
            <person name="Rossello-Mora R."/>
            <person name="Marz M."/>
        </authorList>
    </citation>
    <scope>NUCLEOTIDE SEQUENCE [LARGE SCALE GENOMIC DNA]</scope>
    <source>
        <strain evidence="3 4">08-1274/3</strain>
    </source>
</reference>
<dbReference type="InterPro" id="IPR051099">
    <property type="entry name" value="AGR/TXD"/>
</dbReference>
<evidence type="ECO:0000256" key="1">
    <source>
        <dbReference type="ARBA" id="ARBA00022729"/>
    </source>
</evidence>
<accession>A0A173DY96</accession>
<dbReference type="KEGG" id="cgz:M787_001020"/>
<dbReference type="PANTHER" id="PTHR15337:SF11">
    <property type="entry name" value="THIOREDOXIN DOMAIN-CONTAINING PROTEIN"/>
    <property type="match status" value="1"/>
</dbReference>
<dbReference type="InterPro" id="IPR036249">
    <property type="entry name" value="Thioredoxin-like_sf"/>
</dbReference>
<dbReference type="InterPro" id="IPR050047">
    <property type="entry name" value="DsbH"/>
</dbReference>
<sequence length="166" mass="19135">MKRILQGSLIVLCLSFTLPCLGAKKRSQTLVQNHLVKAVSLKWETYQEAMEQSKKDKKIIALFFTGSDWCIWCKKMDEQILRSPEFIQFAHQNLHMVELDFPQSGGQSETTKQENQFLKNKYQVSGFPTLICIDSQGKEQLRMGFEYGGGENFVNKMKMKLNKKSS</sequence>
<dbReference type="Pfam" id="PF13098">
    <property type="entry name" value="Thioredoxin_2"/>
    <property type="match status" value="1"/>
</dbReference>
<dbReference type="eggNOG" id="COG0526">
    <property type="taxonomic scope" value="Bacteria"/>
</dbReference>
<protein>
    <recommendedName>
        <fullName evidence="2">Thioredoxin domain-containing protein</fullName>
    </recommendedName>
</protein>
<dbReference type="SUPFAM" id="SSF52833">
    <property type="entry name" value="Thioredoxin-like"/>
    <property type="match status" value="1"/>
</dbReference>
<evidence type="ECO:0000259" key="2">
    <source>
        <dbReference type="PROSITE" id="PS51352"/>
    </source>
</evidence>
<dbReference type="GeneID" id="81477883"/>
<evidence type="ECO:0000313" key="3">
    <source>
        <dbReference type="EMBL" id="ANG65908.1"/>
    </source>
</evidence>
<dbReference type="EMBL" id="CP015840">
    <property type="protein sequence ID" value="ANG65908.1"/>
    <property type="molecule type" value="Genomic_DNA"/>
</dbReference>
<feature type="domain" description="Thioredoxin" evidence="2">
    <location>
        <begin position="24"/>
        <end position="166"/>
    </location>
</feature>
<dbReference type="OrthoDB" id="9811036at2"/>
<evidence type="ECO:0000313" key="4">
    <source>
        <dbReference type="Proteomes" id="UP000019147"/>
    </source>
</evidence>
<organism evidence="3 4">
    <name type="scientific">Chlamydia gallinacea 08-1274/3</name>
    <dbReference type="NCBI Taxonomy" id="1143323"/>
    <lineage>
        <taxon>Bacteria</taxon>
        <taxon>Pseudomonadati</taxon>
        <taxon>Chlamydiota</taxon>
        <taxon>Chlamydiia</taxon>
        <taxon>Chlamydiales</taxon>
        <taxon>Chlamydiaceae</taxon>
        <taxon>Chlamydia/Chlamydophila group</taxon>
        <taxon>Chlamydia</taxon>
    </lineage>
</organism>
<proteinExistence type="predicted"/>
<dbReference type="InterPro" id="IPR012336">
    <property type="entry name" value="Thioredoxin-like_fold"/>
</dbReference>
<dbReference type="PROSITE" id="PS51352">
    <property type="entry name" value="THIOREDOXIN_2"/>
    <property type="match status" value="1"/>
</dbReference>
<dbReference type="Proteomes" id="UP000019147">
    <property type="component" value="Chromosome"/>
</dbReference>
<gene>
    <name evidence="3" type="ORF">M787_001020</name>
</gene>
<dbReference type="RefSeq" id="WP_021828608.1">
    <property type="nucleotide sequence ID" value="NZ_CP015840.1"/>
</dbReference>
<keyword evidence="1" id="KW-0732">Signal</keyword>
<dbReference type="InterPro" id="IPR013766">
    <property type="entry name" value="Thioredoxin_domain"/>
</dbReference>
<dbReference type="STRING" id="1143323.M787_001020"/>
<dbReference type="Gene3D" id="3.40.30.10">
    <property type="entry name" value="Glutaredoxin"/>
    <property type="match status" value="1"/>
</dbReference>
<dbReference type="PANTHER" id="PTHR15337">
    <property type="entry name" value="ANTERIOR GRADIENT PROTEIN-RELATED"/>
    <property type="match status" value="1"/>
</dbReference>
<name>A0A173DY96_9CHLA</name>
<dbReference type="NCBIfam" id="NF043050">
    <property type="entry name" value="DisulfRedDsbH"/>
    <property type="match status" value="1"/>
</dbReference>